<organism evidence="7 8">
    <name type="scientific">Staphylotrichum longicolle</name>
    <dbReference type="NCBI Taxonomy" id="669026"/>
    <lineage>
        <taxon>Eukaryota</taxon>
        <taxon>Fungi</taxon>
        <taxon>Dikarya</taxon>
        <taxon>Ascomycota</taxon>
        <taxon>Pezizomycotina</taxon>
        <taxon>Sordariomycetes</taxon>
        <taxon>Sordariomycetidae</taxon>
        <taxon>Sordariales</taxon>
        <taxon>Chaetomiaceae</taxon>
        <taxon>Staphylotrichum</taxon>
    </lineage>
</organism>
<keyword evidence="5" id="KW-0496">Mitochondrion</keyword>
<dbReference type="EMBL" id="JAHCVI010000005">
    <property type="protein sequence ID" value="KAG7285518.1"/>
    <property type="molecule type" value="Genomic_DNA"/>
</dbReference>
<dbReference type="AlphaFoldDB" id="A0AAD4EUB5"/>
<name>A0AAD4EUB5_9PEZI</name>
<evidence type="ECO:0000256" key="2">
    <source>
        <dbReference type="ARBA" id="ARBA00004240"/>
    </source>
</evidence>
<evidence type="ECO:0000256" key="5">
    <source>
        <dbReference type="ARBA" id="ARBA00023128"/>
    </source>
</evidence>
<comment type="subcellular location">
    <subcellularLocation>
        <location evidence="2">Endoplasmic reticulum</location>
    </subcellularLocation>
    <subcellularLocation>
        <location evidence="3">Membrane</location>
    </subcellularLocation>
    <subcellularLocation>
        <location evidence="1">Mitochondrion</location>
    </subcellularLocation>
</comment>
<dbReference type="PANTHER" id="PTHR48182">
    <property type="entry name" value="PROTEIN SERAC1"/>
    <property type="match status" value="1"/>
</dbReference>
<keyword evidence="4" id="KW-0256">Endoplasmic reticulum</keyword>
<evidence type="ECO:0000313" key="8">
    <source>
        <dbReference type="Proteomes" id="UP001197093"/>
    </source>
</evidence>
<keyword evidence="6" id="KW-0472">Membrane</keyword>
<evidence type="ECO:0000256" key="6">
    <source>
        <dbReference type="ARBA" id="ARBA00023136"/>
    </source>
</evidence>
<evidence type="ECO:0000256" key="1">
    <source>
        <dbReference type="ARBA" id="ARBA00004173"/>
    </source>
</evidence>
<comment type="caution">
    <text evidence="7">The sequence shown here is derived from an EMBL/GenBank/DDBJ whole genome shotgun (WGS) entry which is preliminary data.</text>
</comment>
<gene>
    <name evidence="7" type="ORF">NEMBOFW57_010147</name>
</gene>
<dbReference type="GO" id="GO:0005783">
    <property type="term" value="C:endoplasmic reticulum"/>
    <property type="evidence" value="ECO:0007669"/>
    <property type="project" value="UniProtKB-SubCell"/>
</dbReference>
<dbReference type="GO" id="GO:0005739">
    <property type="term" value="C:mitochondrion"/>
    <property type="evidence" value="ECO:0007669"/>
    <property type="project" value="UniProtKB-SubCell"/>
</dbReference>
<dbReference type="Proteomes" id="UP001197093">
    <property type="component" value="Unassembled WGS sequence"/>
</dbReference>
<accession>A0AAD4EUB5</accession>
<dbReference type="PANTHER" id="PTHR48182:SF2">
    <property type="entry name" value="PROTEIN SERAC1"/>
    <property type="match status" value="1"/>
</dbReference>
<dbReference type="InterPro" id="IPR052374">
    <property type="entry name" value="SERAC1"/>
</dbReference>
<evidence type="ECO:0000256" key="4">
    <source>
        <dbReference type="ARBA" id="ARBA00022824"/>
    </source>
</evidence>
<reference evidence="7" key="1">
    <citation type="submission" date="2023-02" db="EMBL/GenBank/DDBJ databases">
        <authorList>
            <person name="Palmer J.M."/>
        </authorList>
    </citation>
    <scope>NUCLEOTIDE SEQUENCE</scope>
    <source>
        <strain evidence="7">FW57</strain>
    </source>
</reference>
<sequence length="178" mass="20085">MPHPLWQTSQLIGGQVLYHGGREALSYAQTRTGHKISHDYNIFSCTHSILFFGTPHHGSSKANWLDYAMRLGRAATLGQHSRKSDLVSALQKESETLQNVTDYFQLRTDLGPLGRDYVVPHASAAPLHDETERAAIAADHRGLVRFEAPTEQGFEWWRMRWASTFGPNKAEVEMKMHG</sequence>
<proteinExistence type="predicted"/>
<keyword evidence="8" id="KW-1185">Reference proteome</keyword>
<evidence type="ECO:0000256" key="3">
    <source>
        <dbReference type="ARBA" id="ARBA00004370"/>
    </source>
</evidence>
<evidence type="ECO:0000313" key="7">
    <source>
        <dbReference type="EMBL" id="KAG7285518.1"/>
    </source>
</evidence>
<protein>
    <submittedName>
        <fullName evidence="7">Uncharacterized protein</fullName>
    </submittedName>
</protein>
<dbReference type="GO" id="GO:0016020">
    <property type="term" value="C:membrane"/>
    <property type="evidence" value="ECO:0007669"/>
    <property type="project" value="UniProtKB-SubCell"/>
</dbReference>